<feature type="domain" description="VOC" evidence="9">
    <location>
        <begin position="167"/>
        <end position="282"/>
    </location>
</feature>
<evidence type="ECO:0000256" key="7">
    <source>
        <dbReference type="ARBA" id="ARBA00023004"/>
    </source>
</evidence>
<dbReference type="GO" id="GO:0008198">
    <property type="term" value="F:ferrous iron binding"/>
    <property type="evidence" value="ECO:0007669"/>
    <property type="project" value="InterPro"/>
</dbReference>
<organism evidence="10 11">
    <name type="scientific">Cupriavidus basilensis OR16</name>
    <dbReference type="NCBI Taxonomy" id="1127483"/>
    <lineage>
        <taxon>Bacteria</taxon>
        <taxon>Pseudomonadati</taxon>
        <taxon>Pseudomonadota</taxon>
        <taxon>Betaproteobacteria</taxon>
        <taxon>Burkholderiales</taxon>
        <taxon>Burkholderiaceae</taxon>
        <taxon>Cupriavidus</taxon>
    </lineage>
</organism>
<dbReference type="Proteomes" id="UP000005808">
    <property type="component" value="Unassembled WGS sequence"/>
</dbReference>
<dbReference type="AlphaFoldDB" id="H1S8M8"/>
<accession>H1S8M8</accession>
<feature type="domain" description="VOC" evidence="9">
    <location>
        <begin position="25"/>
        <end position="131"/>
    </location>
</feature>
<evidence type="ECO:0000256" key="5">
    <source>
        <dbReference type="ARBA" id="ARBA00022964"/>
    </source>
</evidence>
<gene>
    <name evidence="10" type="ORF">OR16_21748</name>
</gene>
<comment type="cofactor">
    <cofactor evidence="1 8">
        <name>Fe(2+)</name>
        <dbReference type="ChEBI" id="CHEBI:29033"/>
    </cofactor>
</comment>
<evidence type="ECO:0000256" key="1">
    <source>
        <dbReference type="ARBA" id="ARBA00001954"/>
    </source>
</evidence>
<dbReference type="PROSITE" id="PS00082">
    <property type="entry name" value="EXTRADIOL_DIOXYGENAS"/>
    <property type="match status" value="1"/>
</dbReference>
<keyword evidence="4 8" id="KW-0058">Aromatic hydrocarbons catabolism</keyword>
<protein>
    <submittedName>
        <fullName evidence="10">Catechol 2,3-dioxygenase</fullName>
    </submittedName>
</protein>
<dbReference type="RefSeq" id="WP_006159782.1">
    <property type="nucleotide sequence ID" value="NZ_AHJE01000053.1"/>
</dbReference>
<dbReference type="InterPro" id="IPR004360">
    <property type="entry name" value="Glyas_Fos-R_dOase_dom"/>
</dbReference>
<dbReference type="Pfam" id="PF00903">
    <property type="entry name" value="Glyoxalase"/>
    <property type="match status" value="1"/>
</dbReference>
<keyword evidence="6 8" id="KW-0560">Oxidoreductase</keyword>
<dbReference type="GO" id="GO:0051213">
    <property type="term" value="F:dioxygenase activity"/>
    <property type="evidence" value="ECO:0007669"/>
    <property type="project" value="UniProtKB-KW"/>
</dbReference>
<comment type="similarity">
    <text evidence="2 8">Belongs to the extradiol ring-cleavage dioxygenase family.</text>
</comment>
<name>H1S8M8_9BURK</name>
<evidence type="ECO:0000256" key="4">
    <source>
        <dbReference type="ARBA" id="ARBA00022797"/>
    </source>
</evidence>
<evidence type="ECO:0000256" key="2">
    <source>
        <dbReference type="ARBA" id="ARBA00008784"/>
    </source>
</evidence>
<evidence type="ECO:0000313" key="10">
    <source>
        <dbReference type="EMBL" id="EHP41070.1"/>
    </source>
</evidence>
<dbReference type="SUPFAM" id="SSF54593">
    <property type="entry name" value="Glyoxalase/Bleomycin resistance protein/Dihydroxybiphenyl dioxygenase"/>
    <property type="match status" value="1"/>
</dbReference>
<comment type="caution">
    <text evidence="10">The sequence shown here is derived from an EMBL/GenBank/DDBJ whole genome shotgun (WGS) entry which is preliminary data.</text>
</comment>
<keyword evidence="3" id="KW-0479">Metal-binding</keyword>
<dbReference type="InterPro" id="IPR037523">
    <property type="entry name" value="VOC_core"/>
</dbReference>
<sequence length="320" mass="35227">MDINEVQSSPGGSAAASESRHAVHSIDHYALEVPDLAVAEHFLDAFGLIPLRKGNSLDVFAGDQHCWARFYKGEQKRLAYLSFNCFAGDFDGIQRQLADCGATFVTDVPFGSEEGMWFIDVDGNLVQVKVGPKTSPSAKSTVRMESASAGRRGAVVRSQVQRVHPRRLSHVLLFSPSVPRALDFYRNALGLRLSDRSDDVIAFTHAPYGSDHHLLAFVKSSAKGWHHAAWDVESVNQVGQGASQMANAGYKRGWGTGRHVLGSNYFFYVLDPWGSFCEYSADIDYIAAGQSWPAGDFPAEDSLYQWGPDVPDYFIRNTEA</sequence>
<evidence type="ECO:0000313" key="11">
    <source>
        <dbReference type="Proteomes" id="UP000005808"/>
    </source>
</evidence>
<evidence type="ECO:0000256" key="8">
    <source>
        <dbReference type="RuleBase" id="RU000683"/>
    </source>
</evidence>
<dbReference type="InterPro" id="IPR000486">
    <property type="entry name" value="Xdiol_ring_cleave_dOase_1/2"/>
</dbReference>
<dbReference type="Gene3D" id="3.10.180.10">
    <property type="entry name" value="2,3-Dihydroxybiphenyl 1,2-Dioxygenase, domain 1"/>
    <property type="match status" value="2"/>
</dbReference>
<proteinExistence type="inferred from homology"/>
<keyword evidence="7 8" id="KW-0408">Iron</keyword>
<evidence type="ECO:0000259" key="9">
    <source>
        <dbReference type="PROSITE" id="PS51819"/>
    </source>
</evidence>
<evidence type="ECO:0000256" key="6">
    <source>
        <dbReference type="ARBA" id="ARBA00023002"/>
    </source>
</evidence>
<dbReference type="PATRIC" id="fig|1127483.3.peg.4347"/>
<reference evidence="10 11" key="1">
    <citation type="journal article" date="2012" name="J. Bacteriol.">
        <title>De Novo Genome Project of Cupriavidus basilensis OR16.</title>
        <authorList>
            <person name="Cserhati M."/>
            <person name="Kriszt B."/>
            <person name="Szoboszlay S."/>
            <person name="Toth A."/>
            <person name="Szabo I."/>
            <person name="Tancsics A."/>
            <person name="Nagy I."/>
            <person name="Horvath B."/>
            <person name="Nagy I."/>
            <person name="Kukolya J."/>
        </authorList>
    </citation>
    <scope>NUCLEOTIDE SEQUENCE [LARGE SCALE GENOMIC DNA]</scope>
    <source>
        <strain evidence="10 11">OR16</strain>
    </source>
</reference>
<dbReference type="OrthoDB" id="8676366at2"/>
<dbReference type="PROSITE" id="PS51819">
    <property type="entry name" value="VOC"/>
    <property type="match status" value="2"/>
</dbReference>
<dbReference type="EMBL" id="AHJE01000053">
    <property type="protein sequence ID" value="EHP41070.1"/>
    <property type="molecule type" value="Genomic_DNA"/>
</dbReference>
<dbReference type="CDD" id="cd08360">
    <property type="entry name" value="MhqB_like_C"/>
    <property type="match status" value="1"/>
</dbReference>
<dbReference type="InterPro" id="IPR029068">
    <property type="entry name" value="Glyas_Bleomycin-R_OHBP_Dase"/>
</dbReference>
<evidence type="ECO:0000256" key="3">
    <source>
        <dbReference type="ARBA" id="ARBA00022723"/>
    </source>
</evidence>
<keyword evidence="5 8" id="KW-0223">Dioxygenase</keyword>